<proteinExistence type="inferred from homology"/>
<comment type="similarity">
    <text evidence="2">Belongs to the threonine aldolase family.</text>
</comment>
<dbReference type="GO" id="GO:0006545">
    <property type="term" value="P:glycine biosynthetic process"/>
    <property type="evidence" value="ECO:0007669"/>
    <property type="project" value="TreeGrafter"/>
</dbReference>
<evidence type="ECO:0000259" key="4">
    <source>
        <dbReference type="Pfam" id="PF01212"/>
    </source>
</evidence>
<feature type="domain" description="Aromatic amino acid beta-eliminating lyase/threonine aldolase" evidence="4">
    <location>
        <begin position="43"/>
        <end position="279"/>
    </location>
</feature>
<dbReference type="AlphaFoldDB" id="A0A9W5YD55"/>
<sequence>MTKLLSETYKKTKYKLRDHGSRSVNDLKVVIDKVEPDRMIDFYGQGFIINDFEDKVARILGKEKAVFFPSGTMAQQIALRMWCDERKIYRVAYHPLCHLEIYEQDGLKKLHNIETVLLGEKDRLFTIDDLKKIGTDISTLLIELPQNCIGGQLPTWDELSEILVYCKENNIKTHLDGARLWEAAPYYKKELNEICREFDSVYVSFYKSIGGVAGAILAGPEEFMNQSKVWKRRYGGDLISLYPYILSADYYMTRRIEKMKIYYEQSMELAKHFNSVNKIYTIPKIPVSNMFNVHFSKNIQNLESMLIAVMKRVDVGITPYFNELEDGYVFDISIGDAYGKIPKGKLDRCFDELNTQINKIM</sequence>
<dbReference type="Gene3D" id="3.90.1150.10">
    <property type="entry name" value="Aspartate Aminotransferase, domain 1"/>
    <property type="match status" value="1"/>
</dbReference>
<dbReference type="EMBL" id="BRLB01000012">
    <property type="protein sequence ID" value="GKX30884.1"/>
    <property type="molecule type" value="Genomic_DNA"/>
</dbReference>
<evidence type="ECO:0000256" key="2">
    <source>
        <dbReference type="ARBA" id="ARBA00006966"/>
    </source>
</evidence>
<evidence type="ECO:0000313" key="6">
    <source>
        <dbReference type="Proteomes" id="UP001144256"/>
    </source>
</evidence>
<reference evidence="5" key="1">
    <citation type="submission" date="2022-06" db="EMBL/GenBank/DDBJ databases">
        <title>Vallitalea longa sp. nov., an anaerobic bacterium isolated from marine sediment.</title>
        <authorList>
            <person name="Hirano S."/>
            <person name="Terahara T."/>
            <person name="Mori K."/>
            <person name="Hamada M."/>
            <person name="Matsumoto R."/>
            <person name="Kobayashi T."/>
        </authorList>
    </citation>
    <scope>NUCLEOTIDE SEQUENCE</scope>
    <source>
        <strain evidence="5">SH18-1</strain>
    </source>
</reference>
<dbReference type="GO" id="GO:0008732">
    <property type="term" value="F:L-allo-threonine aldolase activity"/>
    <property type="evidence" value="ECO:0007669"/>
    <property type="project" value="TreeGrafter"/>
</dbReference>
<dbReference type="InterPro" id="IPR015424">
    <property type="entry name" value="PyrdxlP-dep_Trfase"/>
</dbReference>
<comment type="caution">
    <text evidence="5">The sequence shown here is derived from an EMBL/GenBank/DDBJ whole genome shotgun (WGS) entry which is preliminary data.</text>
</comment>
<dbReference type="SUPFAM" id="SSF53383">
    <property type="entry name" value="PLP-dependent transferases"/>
    <property type="match status" value="1"/>
</dbReference>
<dbReference type="Proteomes" id="UP001144256">
    <property type="component" value="Unassembled WGS sequence"/>
</dbReference>
<evidence type="ECO:0000256" key="3">
    <source>
        <dbReference type="ARBA" id="ARBA00022898"/>
    </source>
</evidence>
<dbReference type="InterPro" id="IPR001597">
    <property type="entry name" value="ArAA_b-elim_lyase/Thr_aldolase"/>
</dbReference>
<keyword evidence="6" id="KW-1185">Reference proteome</keyword>
<protein>
    <recommendedName>
        <fullName evidence="4">Aromatic amino acid beta-eliminating lyase/threonine aldolase domain-containing protein</fullName>
    </recommendedName>
</protein>
<dbReference type="InterPro" id="IPR015421">
    <property type="entry name" value="PyrdxlP-dep_Trfase_major"/>
</dbReference>
<dbReference type="PANTHER" id="PTHR48097:SF9">
    <property type="entry name" value="L-THREONINE ALDOLASE"/>
    <property type="match status" value="1"/>
</dbReference>
<name>A0A9W5YD55_9FIRM</name>
<evidence type="ECO:0000313" key="5">
    <source>
        <dbReference type="EMBL" id="GKX30884.1"/>
    </source>
</evidence>
<dbReference type="GO" id="GO:0005829">
    <property type="term" value="C:cytosol"/>
    <property type="evidence" value="ECO:0007669"/>
    <property type="project" value="TreeGrafter"/>
</dbReference>
<dbReference type="Pfam" id="PF01212">
    <property type="entry name" value="Beta_elim_lyase"/>
    <property type="match status" value="1"/>
</dbReference>
<organism evidence="5 6">
    <name type="scientific">Vallitalea longa</name>
    <dbReference type="NCBI Taxonomy" id="2936439"/>
    <lineage>
        <taxon>Bacteria</taxon>
        <taxon>Bacillati</taxon>
        <taxon>Bacillota</taxon>
        <taxon>Clostridia</taxon>
        <taxon>Lachnospirales</taxon>
        <taxon>Vallitaleaceae</taxon>
        <taxon>Vallitalea</taxon>
    </lineage>
</organism>
<dbReference type="GO" id="GO:0006567">
    <property type="term" value="P:L-threonine catabolic process"/>
    <property type="evidence" value="ECO:0007669"/>
    <property type="project" value="TreeGrafter"/>
</dbReference>
<evidence type="ECO:0000256" key="1">
    <source>
        <dbReference type="ARBA" id="ARBA00001933"/>
    </source>
</evidence>
<keyword evidence="3" id="KW-0663">Pyridoxal phosphate</keyword>
<comment type="cofactor">
    <cofactor evidence="1">
        <name>pyridoxal 5'-phosphate</name>
        <dbReference type="ChEBI" id="CHEBI:597326"/>
    </cofactor>
</comment>
<gene>
    <name evidence="5" type="ORF">SH1V18_33640</name>
</gene>
<dbReference type="RefSeq" id="WP_281817432.1">
    <property type="nucleotide sequence ID" value="NZ_BRLB01000012.1"/>
</dbReference>
<dbReference type="PANTHER" id="PTHR48097">
    <property type="entry name" value="L-THREONINE ALDOLASE-RELATED"/>
    <property type="match status" value="1"/>
</dbReference>
<dbReference type="InterPro" id="IPR015422">
    <property type="entry name" value="PyrdxlP-dep_Trfase_small"/>
</dbReference>
<accession>A0A9W5YD55</accession>
<dbReference type="Gene3D" id="3.40.640.10">
    <property type="entry name" value="Type I PLP-dependent aspartate aminotransferase-like (Major domain)"/>
    <property type="match status" value="1"/>
</dbReference>